<evidence type="ECO:0000313" key="2">
    <source>
        <dbReference type="Proteomes" id="UP000287651"/>
    </source>
</evidence>
<dbReference type="Proteomes" id="UP000287651">
    <property type="component" value="Unassembled WGS sequence"/>
</dbReference>
<name>A0A426XH14_ENSVE</name>
<gene>
    <name evidence="1" type="ORF">B296_00039524</name>
</gene>
<proteinExistence type="predicted"/>
<comment type="caution">
    <text evidence="1">The sequence shown here is derived from an EMBL/GenBank/DDBJ whole genome shotgun (WGS) entry which is preliminary data.</text>
</comment>
<dbReference type="EMBL" id="AMZH03020890">
    <property type="protein sequence ID" value="RRT38756.1"/>
    <property type="molecule type" value="Genomic_DNA"/>
</dbReference>
<dbReference type="AlphaFoldDB" id="A0A426XH14"/>
<evidence type="ECO:0000313" key="1">
    <source>
        <dbReference type="EMBL" id="RRT38756.1"/>
    </source>
</evidence>
<accession>A0A426XH14</accession>
<reference evidence="1 2" key="1">
    <citation type="journal article" date="2014" name="Agronomy (Basel)">
        <title>A Draft Genome Sequence for Ensete ventricosum, the Drought-Tolerant Tree Against Hunger.</title>
        <authorList>
            <person name="Harrison J."/>
            <person name="Moore K.A."/>
            <person name="Paszkiewicz K."/>
            <person name="Jones T."/>
            <person name="Grant M."/>
            <person name="Ambacheew D."/>
            <person name="Muzemil S."/>
            <person name="Studholme D.J."/>
        </authorList>
    </citation>
    <scope>NUCLEOTIDE SEQUENCE [LARGE SCALE GENOMIC DNA]</scope>
</reference>
<protein>
    <submittedName>
        <fullName evidence="1">Uncharacterized protein</fullName>
    </submittedName>
</protein>
<sequence length="49" mass="5969">MKKCDGHNLCAKSCAKLNFDRFFVHSLENSKYWSFPWEIVRAWFREKTL</sequence>
<organism evidence="1 2">
    <name type="scientific">Ensete ventricosum</name>
    <name type="common">Abyssinian banana</name>
    <name type="synonym">Musa ensete</name>
    <dbReference type="NCBI Taxonomy" id="4639"/>
    <lineage>
        <taxon>Eukaryota</taxon>
        <taxon>Viridiplantae</taxon>
        <taxon>Streptophyta</taxon>
        <taxon>Embryophyta</taxon>
        <taxon>Tracheophyta</taxon>
        <taxon>Spermatophyta</taxon>
        <taxon>Magnoliopsida</taxon>
        <taxon>Liliopsida</taxon>
        <taxon>Zingiberales</taxon>
        <taxon>Musaceae</taxon>
        <taxon>Ensete</taxon>
    </lineage>
</organism>